<name>A0A412CGE2_9FIRM</name>
<dbReference type="RefSeq" id="WP_091693867.1">
    <property type="nucleotide sequence ID" value="NZ_QRTP01000004.1"/>
</dbReference>
<protein>
    <submittedName>
        <fullName evidence="2">Uncharacterized protein</fullName>
    </submittedName>
</protein>
<keyword evidence="1" id="KW-0175">Coiled coil</keyword>
<dbReference type="AlphaFoldDB" id="A0A412CGE2"/>
<feature type="coiled-coil region" evidence="1">
    <location>
        <begin position="51"/>
        <end position="78"/>
    </location>
</feature>
<evidence type="ECO:0000313" key="3">
    <source>
        <dbReference type="Proteomes" id="UP000286147"/>
    </source>
</evidence>
<proteinExistence type="predicted"/>
<comment type="caution">
    <text evidence="2">The sequence shown here is derived from an EMBL/GenBank/DDBJ whole genome shotgun (WGS) entry which is preliminary data.</text>
</comment>
<accession>A0A412CGE2</accession>
<reference evidence="2 3" key="1">
    <citation type="submission" date="2018-08" db="EMBL/GenBank/DDBJ databases">
        <title>A genome reference for cultivated species of the human gut microbiota.</title>
        <authorList>
            <person name="Zou Y."/>
            <person name="Xue W."/>
            <person name="Luo G."/>
        </authorList>
    </citation>
    <scope>NUCLEOTIDE SEQUENCE [LARGE SCALE GENOMIC DNA]</scope>
    <source>
        <strain evidence="2 3">AF27-12</strain>
    </source>
</reference>
<organism evidence="2 3">
    <name type="scientific">Megamonas rupellensis</name>
    <dbReference type="NCBI Taxonomy" id="491921"/>
    <lineage>
        <taxon>Bacteria</taxon>
        <taxon>Bacillati</taxon>
        <taxon>Bacillota</taxon>
        <taxon>Negativicutes</taxon>
        <taxon>Selenomonadales</taxon>
        <taxon>Selenomonadaceae</taxon>
        <taxon>Megamonas</taxon>
    </lineage>
</organism>
<evidence type="ECO:0000256" key="1">
    <source>
        <dbReference type="SAM" id="Coils"/>
    </source>
</evidence>
<sequence>MSEFISGNAGIIKKEDIVFLEILEPNPFFLKDEYKIYATTYTLDKGERKVLLESRKKYKEIEKEFNRIKKEVENTVKKKICWKPKEQETYYYVGISGDVIEDKWDETTTDYAFFITGNCFKTKEKATKHITEILNIYGVKNNAK</sequence>
<dbReference type="EMBL" id="QRTP01000004">
    <property type="protein sequence ID" value="RGQ85541.1"/>
    <property type="molecule type" value="Genomic_DNA"/>
</dbReference>
<evidence type="ECO:0000313" key="2">
    <source>
        <dbReference type="EMBL" id="RGQ85541.1"/>
    </source>
</evidence>
<gene>
    <name evidence="2" type="ORF">DWY77_02735</name>
</gene>
<dbReference type="Proteomes" id="UP000286147">
    <property type="component" value="Unassembled WGS sequence"/>
</dbReference>